<sequence>MRSDVAKGEVRNIEPLLVHLPSEDDARTWPAEATGWVEYPKEAAEAADTSSSLTGPGGHERPRTPGCPLGHLPEAIPRSCRCD</sequence>
<name>A0AAW0RJS5_9HYPO</name>
<comment type="caution">
    <text evidence="2">The sequence shown here is derived from an EMBL/GenBank/DDBJ whole genome shotgun (WGS) entry which is preliminary data.</text>
</comment>
<evidence type="ECO:0000256" key="1">
    <source>
        <dbReference type="SAM" id="MobiDB-lite"/>
    </source>
</evidence>
<keyword evidence="3" id="KW-1185">Reference proteome</keyword>
<proteinExistence type="predicted"/>
<protein>
    <submittedName>
        <fullName evidence="2">Uncharacterized protein</fullName>
    </submittedName>
</protein>
<evidence type="ECO:0000313" key="3">
    <source>
        <dbReference type="Proteomes" id="UP001397290"/>
    </source>
</evidence>
<accession>A0AAW0RJS5</accession>
<reference evidence="2 3" key="1">
    <citation type="submission" date="2020-02" db="EMBL/GenBank/DDBJ databases">
        <title>Comparative genomics of the hypocrealean fungal genus Beauvera.</title>
        <authorList>
            <person name="Showalter D.N."/>
            <person name="Bushley K.E."/>
            <person name="Rehner S.A."/>
        </authorList>
    </citation>
    <scope>NUCLEOTIDE SEQUENCE [LARGE SCALE GENOMIC DNA]</scope>
    <source>
        <strain evidence="2 3">ARSEF4384</strain>
    </source>
</reference>
<dbReference type="EMBL" id="JAAHCF010000706">
    <property type="protein sequence ID" value="KAK8142310.1"/>
    <property type="molecule type" value="Genomic_DNA"/>
</dbReference>
<feature type="region of interest" description="Disordered" evidence="1">
    <location>
        <begin position="42"/>
        <end position="72"/>
    </location>
</feature>
<evidence type="ECO:0000313" key="2">
    <source>
        <dbReference type="EMBL" id="KAK8142310.1"/>
    </source>
</evidence>
<dbReference type="AlphaFoldDB" id="A0AAW0RJS5"/>
<organism evidence="2 3">
    <name type="scientific">Beauveria asiatica</name>
    <dbReference type="NCBI Taxonomy" id="1069075"/>
    <lineage>
        <taxon>Eukaryota</taxon>
        <taxon>Fungi</taxon>
        <taxon>Dikarya</taxon>
        <taxon>Ascomycota</taxon>
        <taxon>Pezizomycotina</taxon>
        <taxon>Sordariomycetes</taxon>
        <taxon>Hypocreomycetidae</taxon>
        <taxon>Hypocreales</taxon>
        <taxon>Cordycipitaceae</taxon>
        <taxon>Beauveria</taxon>
    </lineage>
</organism>
<dbReference type="Proteomes" id="UP001397290">
    <property type="component" value="Unassembled WGS sequence"/>
</dbReference>
<gene>
    <name evidence="2" type="ORF">G3M48_009005</name>
</gene>